<keyword evidence="8 15" id="KW-0067">ATP-binding</keyword>
<evidence type="ECO:0000256" key="7">
    <source>
        <dbReference type="ARBA" id="ARBA00022777"/>
    </source>
</evidence>
<keyword evidence="4 16" id="KW-0812">Transmembrane</keyword>
<sequence>MEVSVLLLYFLLFSISRISTALDSISPNQSLRDGDFLVSAGQIFELGFFNLSDSKSRYLGLWYKNISPRTIVWVANRDHPLSDSLGMLNVTSNGNLVLVNSTNDVVWSSNTTTTVKEPVGQILQSGNFVVRDGNDSNLANIFWQSFDHPGDTLLPGMKLGGNLVTGLNRFLSSWKGTEDPAPGLFSLQMQLNGYPQLLLKKGNKVEFRPGSWNGVSFSGNADVLKPNPSFTYEFVLNKEEIYYTIHTQNNLVISRFTIDPSGIPQLLTWDDQTHEWTIFNAAVLDQCENYALCGAYSNCNIKKSSVCECLDGFTPKSPKDWDSQVWSDGCVPKTPLKCKDKSGFLKIESSKLPDTSSCWFDEKTDLKECERLCLLNCSCTAYANLDIRDGGSGCLLWFDKLIDMREITEGMQDLYVRLAASELDKIEKKGMPQSLKSGTIAGSVILGLVLLLLFCMWMKNLRKKHGIANKRYEDRGDDYITEGGKQDVEFQMFNMVTISEATNSFSSSNKLGQGGFGPVYKGTLVEGQEIAVKRLSRSSGQGMNEFKNEVTLIAKLQHRNLVKLLGCCIHGDEKMLIYEYMPNKSLDYFIFDQTRSKLLDWNKRVHIISGIARGLLYLHQDSRLKIIHRDLKLSNILLDSNMNPKISDFGLARTFGADQTQANTGRIVGTYGYMSPEYAIDGLFSTKSDVFSFGVLLLEILTGKKNRGFCHPDHDLNLLGHAWTLWINGKPIELIDECLTESRNLSEAIRCINIGLLCVQKRPEDRPNMSAVVVMLSSENPLPEPKQPGFFMERAAAQADASSSIHQSFSANEVTVTLIEPR</sequence>
<dbReference type="FunFam" id="3.30.200.20:FF:000195">
    <property type="entry name" value="G-type lectin S-receptor-like serine/threonine-protein kinase"/>
    <property type="match status" value="1"/>
</dbReference>
<dbReference type="Pfam" id="PF08276">
    <property type="entry name" value="PAN_2"/>
    <property type="match status" value="1"/>
</dbReference>
<keyword evidence="22" id="KW-1185">Reference proteome</keyword>
<reference evidence="22" key="1">
    <citation type="journal article" date="2016" name="Nat. Biotechnol.">
        <title>Sequencing wild and cultivated cassava and related species reveals extensive interspecific hybridization and genetic diversity.</title>
        <authorList>
            <person name="Bredeson J.V."/>
            <person name="Lyons J.B."/>
            <person name="Prochnik S.E."/>
            <person name="Wu G.A."/>
            <person name="Ha C.M."/>
            <person name="Edsinger-Gonzales E."/>
            <person name="Grimwood J."/>
            <person name="Schmutz J."/>
            <person name="Rabbi I.Y."/>
            <person name="Egesi C."/>
            <person name="Nauluvula P."/>
            <person name="Lebot V."/>
            <person name="Ndunguru J."/>
            <person name="Mkamilo G."/>
            <person name="Bart R.S."/>
            <person name="Setter T.L."/>
            <person name="Gleadow R.M."/>
            <person name="Kulakow P."/>
            <person name="Ferguson M.E."/>
            <person name="Rounsley S."/>
            <person name="Rokhsar D.S."/>
        </authorList>
    </citation>
    <scope>NUCLEOTIDE SEQUENCE [LARGE SCALE GENOMIC DNA]</scope>
    <source>
        <strain evidence="22">cv. AM560-2</strain>
    </source>
</reference>
<dbReference type="Gramene" id="Manes.13G074100.14.v8.1">
    <property type="protein sequence ID" value="Manes.13G074100.14.v8.1.CDS"/>
    <property type="gene ID" value="Manes.13G074100.v8.1"/>
</dbReference>
<organism evidence="21 22">
    <name type="scientific">Manihot esculenta</name>
    <name type="common">Cassava</name>
    <name type="synonym">Jatropha manihot</name>
    <dbReference type="NCBI Taxonomy" id="3983"/>
    <lineage>
        <taxon>Eukaryota</taxon>
        <taxon>Viridiplantae</taxon>
        <taxon>Streptophyta</taxon>
        <taxon>Embryophyta</taxon>
        <taxon>Tracheophyta</taxon>
        <taxon>Spermatophyta</taxon>
        <taxon>Magnoliopsida</taxon>
        <taxon>eudicotyledons</taxon>
        <taxon>Gunneridae</taxon>
        <taxon>Pentapetalae</taxon>
        <taxon>rosids</taxon>
        <taxon>fabids</taxon>
        <taxon>Malpighiales</taxon>
        <taxon>Euphorbiaceae</taxon>
        <taxon>Crotonoideae</taxon>
        <taxon>Manihoteae</taxon>
        <taxon>Manihot</taxon>
    </lineage>
</organism>
<evidence type="ECO:0000256" key="8">
    <source>
        <dbReference type="ARBA" id="ARBA00022840"/>
    </source>
</evidence>
<dbReference type="Pfam" id="PF00954">
    <property type="entry name" value="S_locus_glycop"/>
    <property type="match status" value="1"/>
</dbReference>
<dbReference type="Proteomes" id="UP000091857">
    <property type="component" value="Chromosome 13"/>
</dbReference>
<dbReference type="CDD" id="cd01098">
    <property type="entry name" value="PAN_AP_plant"/>
    <property type="match status" value="1"/>
</dbReference>
<dbReference type="PIRSF" id="PIRSF000641">
    <property type="entry name" value="SRK"/>
    <property type="match status" value="1"/>
</dbReference>
<dbReference type="PROSITE" id="PS50927">
    <property type="entry name" value="BULB_LECTIN"/>
    <property type="match status" value="1"/>
</dbReference>
<evidence type="ECO:0000256" key="10">
    <source>
        <dbReference type="ARBA" id="ARBA00023136"/>
    </source>
</evidence>
<keyword evidence="7 15" id="KW-0418">Kinase</keyword>
<dbReference type="Gramene" id="Manes.13G074100.4.v8.1">
    <property type="protein sequence ID" value="Manes.13G074100.4.v8.1.CDS"/>
    <property type="gene ID" value="Manes.13G074100.v8.1"/>
</dbReference>
<dbReference type="EMBL" id="CM004399">
    <property type="protein sequence ID" value="OAY33162.1"/>
    <property type="molecule type" value="Genomic_DNA"/>
</dbReference>
<feature type="domain" description="Apple" evidence="20">
    <location>
        <begin position="338"/>
        <end position="419"/>
    </location>
</feature>
<feature type="signal peptide" evidence="17">
    <location>
        <begin position="1"/>
        <end position="21"/>
    </location>
</feature>
<keyword evidence="12" id="KW-0325">Glycoprotein</keyword>
<dbReference type="InterPro" id="IPR000858">
    <property type="entry name" value="S_locus_glycoprot_dom"/>
</dbReference>
<dbReference type="OrthoDB" id="785331at2759"/>
<dbReference type="InterPro" id="IPR001480">
    <property type="entry name" value="Bulb-type_lectin_dom"/>
</dbReference>
<dbReference type="SMART" id="SM00220">
    <property type="entry name" value="S_TKc"/>
    <property type="match status" value="1"/>
</dbReference>
<dbReference type="Gene3D" id="3.50.4.10">
    <property type="entry name" value="Hepatocyte Growth Factor"/>
    <property type="match status" value="1"/>
</dbReference>
<dbReference type="GO" id="GO:0106310">
    <property type="term" value="F:protein serine kinase activity"/>
    <property type="evidence" value="ECO:0007669"/>
    <property type="project" value="RHEA"/>
</dbReference>
<evidence type="ECO:0000256" key="14">
    <source>
        <dbReference type="ARBA" id="ARBA00048679"/>
    </source>
</evidence>
<dbReference type="Pfam" id="PF11883">
    <property type="entry name" value="DUF3403"/>
    <property type="match status" value="1"/>
</dbReference>
<comment type="catalytic activity">
    <reaction evidence="14 15">
        <text>L-seryl-[protein] + ATP = O-phospho-L-seryl-[protein] + ADP + H(+)</text>
        <dbReference type="Rhea" id="RHEA:17989"/>
        <dbReference type="Rhea" id="RHEA-COMP:9863"/>
        <dbReference type="Rhea" id="RHEA-COMP:11604"/>
        <dbReference type="ChEBI" id="CHEBI:15378"/>
        <dbReference type="ChEBI" id="CHEBI:29999"/>
        <dbReference type="ChEBI" id="CHEBI:30616"/>
        <dbReference type="ChEBI" id="CHEBI:83421"/>
        <dbReference type="ChEBI" id="CHEBI:456216"/>
        <dbReference type="EC" id="2.7.11.1"/>
    </reaction>
</comment>
<evidence type="ECO:0000256" key="3">
    <source>
        <dbReference type="ARBA" id="ARBA00022679"/>
    </source>
</evidence>
<evidence type="ECO:0000256" key="15">
    <source>
        <dbReference type="PIRNR" id="PIRNR000641"/>
    </source>
</evidence>
<comment type="catalytic activity">
    <reaction evidence="13 15">
        <text>L-threonyl-[protein] + ATP = O-phospho-L-threonyl-[protein] + ADP + H(+)</text>
        <dbReference type="Rhea" id="RHEA:46608"/>
        <dbReference type="Rhea" id="RHEA-COMP:11060"/>
        <dbReference type="Rhea" id="RHEA-COMP:11605"/>
        <dbReference type="ChEBI" id="CHEBI:15378"/>
        <dbReference type="ChEBI" id="CHEBI:30013"/>
        <dbReference type="ChEBI" id="CHEBI:30616"/>
        <dbReference type="ChEBI" id="CHEBI:61977"/>
        <dbReference type="ChEBI" id="CHEBI:456216"/>
        <dbReference type="EC" id="2.7.11.1"/>
    </reaction>
</comment>
<dbReference type="CDD" id="cd14066">
    <property type="entry name" value="STKc_IRAK"/>
    <property type="match status" value="1"/>
</dbReference>
<feature type="transmembrane region" description="Helical" evidence="16">
    <location>
        <begin position="438"/>
        <end position="457"/>
    </location>
</feature>
<proteinExistence type="inferred from homology"/>
<evidence type="ECO:0000256" key="5">
    <source>
        <dbReference type="ARBA" id="ARBA00022729"/>
    </source>
</evidence>
<protein>
    <recommendedName>
        <fullName evidence="15">Receptor-like serine/threonine-protein kinase</fullName>
        <ecNumber evidence="15">2.7.11.1</ecNumber>
    </recommendedName>
</protein>
<dbReference type="SUPFAM" id="SSF51110">
    <property type="entry name" value="alpha-D-mannose-specific plant lectins"/>
    <property type="match status" value="1"/>
</dbReference>
<evidence type="ECO:0000256" key="2">
    <source>
        <dbReference type="ARBA" id="ARBA00022527"/>
    </source>
</evidence>
<evidence type="ECO:0000256" key="16">
    <source>
        <dbReference type="SAM" id="Phobius"/>
    </source>
</evidence>
<dbReference type="SUPFAM" id="SSF56112">
    <property type="entry name" value="Protein kinase-like (PK-like)"/>
    <property type="match status" value="1"/>
</dbReference>
<evidence type="ECO:0000259" key="20">
    <source>
        <dbReference type="PROSITE" id="PS50948"/>
    </source>
</evidence>
<keyword evidence="2 15" id="KW-0723">Serine/threonine-protein kinase</keyword>
<keyword evidence="10 16" id="KW-0472">Membrane</keyword>
<dbReference type="PANTHER" id="PTHR32444:SF183">
    <property type="entry name" value="APPLE DOMAIN-CONTAINING PROTEIN"/>
    <property type="match status" value="1"/>
</dbReference>
<feature type="chain" id="PRO_5012587250" description="Receptor-like serine/threonine-protein kinase" evidence="17">
    <location>
        <begin position="22"/>
        <end position="822"/>
    </location>
</feature>
<evidence type="ECO:0000259" key="19">
    <source>
        <dbReference type="PROSITE" id="PS50927"/>
    </source>
</evidence>
<dbReference type="Pfam" id="PF07714">
    <property type="entry name" value="PK_Tyr_Ser-Thr"/>
    <property type="match status" value="1"/>
</dbReference>
<evidence type="ECO:0000256" key="4">
    <source>
        <dbReference type="ARBA" id="ARBA00022692"/>
    </source>
</evidence>
<dbReference type="GO" id="GO:0016020">
    <property type="term" value="C:membrane"/>
    <property type="evidence" value="ECO:0007669"/>
    <property type="project" value="UniProtKB-SubCell"/>
</dbReference>
<keyword evidence="9 16" id="KW-1133">Transmembrane helix</keyword>
<evidence type="ECO:0000256" key="17">
    <source>
        <dbReference type="SAM" id="SignalP"/>
    </source>
</evidence>
<dbReference type="CDD" id="cd00028">
    <property type="entry name" value="B_lectin"/>
    <property type="match status" value="1"/>
</dbReference>
<evidence type="ECO:0000256" key="12">
    <source>
        <dbReference type="ARBA" id="ARBA00023180"/>
    </source>
</evidence>
<comment type="subcellular location">
    <subcellularLocation>
        <location evidence="1">Membrane</location>
        <topology evidence="1">Single-pass type I membrane protein</topology>
    </subcellularLocation>
</comment>
<dbReference type="FunFam" id="1.10.510.10:FF:000060">
    <property type="entry name" value="G-type lectin S-receptor-like serine/threonine-protein kinase"/>
    <property type="match status" value="1"/>
</dbReference>
<feature type="domain" description="Bulb-type lectin" evidence="19">
    <location>
        <begin position="22"/>
        <end position="143"/>
    </location>
</feature>
<name>A0A2C9URP0_MANES</name>
<dbReference type="PANTHER" id="PTHR32444">
    <property type="entry name" value="BULB-TYPE LECTIN DOMAIN-CONTAINING PROTEIN"/>
    <property type="match status" value="1"/>
</dbReference>
<dbReference type="InterPro" id="IPR024171">
    <property type="entry name" value="SRK-like_kinase"/>
</dbReference>
<keyword evidence="11" id="KW-1015">Disulfide bond</keyword>
<evidence type="ECO:0000259" key="18">
    <source>
        <dbReference type="PROSITE" id="PS50011"/>
    </source>
</evidence>
<dbReference type="InterPro" id="IPR003609">
    <property type="entry name" value="Pan_app"/>
</dbReference>
<accession>A0A2C9URP0</accession>
<dbReference type="SMART" id="SM00108">
    <property type="entry name" value="B_lectin"/>
    <property type="match status" value="1"/>
</dbReference>
<dbReference type="PROSITE" id="PS50948">
    <property type="entry name" value="PAN"/>
    <property type="match status" value="1"/>
</dbReference>
<dbReference type="Pfam" id="PF01453">
    <property type="entry name" value="B_lectin"/>
    <property type="match status" value="1"/>
</dbReference>
<dbReference type="PROSITE" id="PS00108">
    <property type="entry name" value="PROTEIN_KINASE_ST"/>
    <property type="match status" value="1"/>
</dbReference>
<dbReference type="GO" id="GO:0004674">
    <property type="term" value="F:protein serine/threonine kinase activity"/>
    <property type="evidence" value="ECO:0007669"/>
    <property type="project" value="UniProtKB-KW"/>
</dbReference>
<dbReference type="Gene3D" id="1.10.510.10">
    <property type="entry name" value="Transferase(Phosphotransferase) domain 1"/>
    <property type="match status" value="1"/>
</dbReference>
<dbReference type="InterPro" id="IPR000719">
    <property type="entry name" value="Prot_kinase_dom"/>
</dbReference>
<dbReference type="AlphaFoldDB" id="A0A2C9URP0"/>
<dbReference type="Gramene" id="Manes.13G074100.13.v8.1">
    <property type="protein sequence ID" value="Manes.13G074100.13.v8.1.CDS"/>
    <property type="gene ID" value="Manes.13G074100.v8.1"/>
</dbReference>
<dbReference type="SMART" id="SM00473">
    <property type="entry name" value="PAN_AP"/>
    <property type="match status" value="1"/>
</dbReference>
<dbReference type="GO" id="GO:0048544">
    <property type="term" value="P:recognition of pollen"/>
    <property type="evidence" value="ECO:0007669"/>
    <property type="project" value="InterPro"/>
</dbReference>
<evidence type="ECO:0000313" key="21">
    <source>
        <dbReference type="EMBL" id="OAY33162.1"/>
    </source>
</evidence>
<comment type="similarity">
    <text evidence="15">Belongs to the protein kinase superfamily. Ser/Thr protein kinase family.</text>
</comment>
<gene>
    <name evidence="21" type="ORF">MANES_13G074100v8</name>
</gene>
<evidence type="ECO:0000256" key="13">
    <source>
        <dbReference type="ARBA" id="ARBA00047899"/>
    </source>
</evidence>
<evidence type="ECO:0000256" key="6">
    <source>
        <dbReference type="ARBA" id="ARBA00022741"/>
    </source>
</evidence>
<dbReference type="InterPro" id="IPR001245">
    <property type="entry name" value="Ser-Thr/Tyr_kinase_cat_dom"/>
</dbReference>
<dbReference type="EC" id="2.7.11.1" evidence="15"/>
<feature type="domain" description="Protein kinase" evidence="18">
    <location>
        <begin position="505"/>
        <end position="790"/>
    </location>
</feature>
<evidence type="ECO:0000256" key="1">
    <source>
        <dbReference type="ARBA" id="ARBA00004479"/>
    </source>
</evidence>
<comment type="caution">
    <text evidence="21">The sequence shown here is derived from an EMBL/GenBank/DDBJ whole genome shotgun (WGS) entry which is preliminary data.</text>
</comment>
<dbReference type="InterPro" id="IPR008271">
    <property type="entry name" value="Ser/Thr_kinase_AS"/>
</dbReference>
<evidence type="ECO:0000313" key="22">
    <source>
        <dbReference type="Proteomes" id="UP000091857"/>
    </source>
</evidence>
<evidence type="ECO:0000256" key="11">
    <source>
        <dbReference type="ARBA" id="ARBA00023157"/>
    </source>
</evidence>
<keyword evidence="6 15" id="KW-0547">Nucleotide-binding</keyword>
<evidence type="ECO:0000256" key="9">
    <source>
        <dbReference type="ARBA" id="ARBA00022989"/>
    </source>
</evidence>
<dbReference type="Gene3D" id="3.30.200.20">
    <property type="entry name" value="Phosphorylase Kinase, domain 1"/>
    <property type="match status" value="1"/>
</dbReference>
<dbReference type="GO" id="GO:0005524">
    <property type="term" value="F:ATP binding"/>
    <property type="evidence" value="ECO:0007669"/>
    <property type="project" value="UniProtKB-KW"/>
</dbReference>
<keyword evidence="3 15" id="KW-0808">Transferase</keyword>
<dbReference type="InterPro" id="IPR036426">
    <property type="entry name" value="Bulb-type_lectin_dom_sf"/>
</dbReference>
<dbReference type="PROSITE" id="PS50011">
    <property type="entry name" value="PROTEIN_KINASE_DOM"/>
    <property type="match status" value="1"/>
</dbReference>
<dbReference type="InterPro" id="IPR021820">
    <property type="entry name" value="S-locus_recpt_kinase_C"/>
</dbReference>
<dbReference type="FunFam" id="2.90.10.10:FF:000004">
    <property type="entry name" value="G-type lectin S-receptor-like serine/threonine-protein kinase"/>
    <property type="match status" value="1"/>
</dbReference>
<dbReference type="InterPro" id="IPR011009">
    <property type="entry name" value="Kinase-like_dom_sf"/>
</dbReference>
<dbReference type="Gene3D" id="2.90.10.10">
    <property type="entry name" value="Bulb-type lectin domain"/>
    <property type="match status" value="1"/>
</dbReference>
<keyword evidence="5 17" id="KW-0732">Signal</keyword>